<comment type="subcellular location">
    <subcellularLocation>
        <location evidence="2">Cytoplasm</location>
    </subcellularLocation>
</comment>
<dbReference type="GO" id="GO:0005829">
    <property type="term" value="C:cytosol"/>
    <property type="evidence" value="ECO:0007669"/>
    <property type="project" value="TreeGrafter"/>
</dbReference>
<reference evidence="13 14" key="1">
    <citation type="submission" date="2023-10" db="EMBL/GenBank/DDBJ databases">
        <title>Chromosome-scale genome assembly provides insights into flower coloration mechanisms of Canna indica.</title>
        <authorList>
            <person name="Li C."/>
        </authorList>
    </citation>
    <scope>NUCLEOTIDE SEQUENCE [LARGE SCALE GENOMIC DNA]</scope>
    <source>
        <tissue evidence="13">Flower</tissue>
    </source>
</reference>
<keyword evidence="14" id="KW-1185">Reference proteome</keyword>
<dbReference type="InterPro" id="IPR011032">
    <property type="entry name" value="GroES-like_sf"/>
</dbReference>
<dbReference type="PANTHER" id="PTHR43880:SF9">
    <property type="entry name" value="ALCOHOL DEHYDROGENASE 1"/>
    <property type="match status" value="1"/>
</dbReference>
<organism evidence="13 14">
    <name type="scientific">Canna indica</name>
    <name type="common">Indian-shot</name>
    <dbReference type="NCBI Taxonomy" id="4628"/>
    <lineage>
        <taxon>Eukaryota</taxon>
        <taxon>Viridiplantae</taxon>
        <taxon>Streptophyta</taxon>
        <taxon>Embryophyta</taxon>
        <taxon>Tracheophyta</taxon>
        <taxon>Spermatophyta</taxon>
        <taxon>Magnoliopsida</taxon>
        <taxon>Liliopsida</taxon>
        <taxon>Zingiberales</taxon>
        <taxon>Cannaceae</taxon>
        <taxon>Canna</taxon>
    </lineage>
</organism>
<dbReference type="GO" id="GO:0008270">
    <property type="term" value="F:zinc ion binding"/>
    <property type="evidence" value="ECO:0007669"/>
    <property type="project" value="TreeGrafter"/>
</dbReference>
<comment type="catalytic activity">
    <reaction evidence="12">
        <text>a primary alcohol + NAD(+) = an aldehyde + NADH + H(+)</text>
        <dbReference type="Rhea" id="RHEA:10736"/>
        <dbReference type="ChEBI" id="CHEBI:15378"/>
        <dbReference type="ChEBI" id="CHEBI:15734"/>
        <dbReference type="ChEBI" id="CHEBI:17478"/>
        <dbReference type="ChEBI" id="CHEBI:57540"/>
        <dbReference type="ChEBI" id="CHEBI:57945"/>
        <dbReference type="EC" id="1.1.1.1"/>
    </reaction>
</comment>
<evidence type="ECO:0000256" key="10">
    <source>
        <dbReference type="ARBA" id="ARBA00023027"/>
    </source>
</evidence>
<comment type="similarity">
    <text evidence="3">Belongs to the zinc-containing alcohol dehydrogenase family.</text>
</comment>
<dbReference type="EC" id="1.1.1.1" evidence="5"/>
<evidence type="ECO:0000256" key="9">
    <source>
        <dbReference type="ARBA" id="ARBA00023002"/>
    </source>
</evidence>
<evidence type="ECO:0000256" key="8">
    <source>
        <dbReference type="ARBA" id="ARBA00022833"/>
    </source>
</evidence>
<comment type="cofactor">
    <cofactor evidence="1">
        <name>Zn(2+)</name>
        <dbReference type="ChEBI" id="CHEBI:29105"/>
    </cofactor>
</comment>
<keyword evidence="7" id="KW-0479">Metal-binding</keyword>
<evidence type="ECO:0000256" key="12">
    <source>
        <dbReference type="ARBA" id="ARBA00049243"/>
    </source>
</evidence>
<evidence type="ECO:0000256" key="1">
    <source>
        <dbReference type="ARBA" id="ARBA00001947"/>
    </source>
</evidence>
<keyword evidence="10" id="KW-0520">NAD</keyword>
<dbReference type="GO" id="GO:0046294">
    <property type="term" value="P:formaldehyde catabolic process"/>
    <property type="evidence" value="ECO:0007669"/>
    <property type="project" value="TreeGrafter"/>
</dbReference>
<dbReference type="Proteomes" id="UP001327560">
    <property type="component" value="Chromosome 4"/>
</dbReference>
<evidence type="ECO:0000256" key="11">
    <source>
        <dbReference type="ARBA" id="ARBA00049164"/>
    </source>
</evidence>
<evidence type="ECO:0000256" key="6">
    <source>
        <dbReference type="ARBA" id="ARBA00022490"/>
    </source>
</evidence>
<dbReference type="PANTHER" id="PTHR43880">
    <property type="entry name" value="ALCOHOL DEHYDROGENASE"/>
    <property type="match status" value="1"/>
</dbReference>
<evidence type="ECO:0000256" key="3">
    <source>
        <dbReference type="ARBA" id="ARBA00008072"/>
    </source>
</evidence>
<keyword evidence="8" id="KW-0862">Zinc</keyword>
<evidence type="ECO:0000256" key="5">
    <source>
        <dbReference type="ARBA" id="ARBA00013190"/>
    </source>
</evidence>
<dbReference type="AlphaFoldDB" id="A0AAQ3QDG6"/>
<accession>A0AAQ3QDG6</accession>
<gene>
    <name evidence="13" type="ORF">Cni_G13899</name>
</gene>
<dbReference type="Gene3D" id="3.90.180.10">
    <property type="entry name" value="Medium-chain alcohol dehydrogenases, catalytic domain"/>
    <property type="match status" value="1"/>
</dbReference>
<keyword evidence="6" id="KW-0963">Cytoplasm</keyword>
<dbReference type="GO" id="GO:0004022">
    <property type="term" value="F:alcohol dehydrogenase (NAD+) activity"/>
    <property type="evidence" value="ECO:0007669"/>
    <property type="project" value="UniProtKB-EC"/>
</dbReference>
<sequence>MRTSIWLLGGDRMVKNISRFLRYGSLMSLKFYLIKRTLKGTFYGHYKPRTDLPVVFEMYMNKEIELEKFINHEVSFSEINKAFDLILQGASLRCIICVDD</sequence>
<protein>
    <recommendedName>
        <fullName evidence="5">alcohol dehydrogenase</fullName>
        <ecNumber evidence="5">1.1.1.1</ecNumber>
    </recommendedName>
</protein>
<proteinExistence type="inferred from homology"/>
<keyword evidence="9" id="KW-0560">Oxidoreductase</keyword>
<comment type="catalytic activity">
    <reaction evidence="11">
        <text>a secondary alcohol + NAD(+) = a ketone + NADH + H(+)</text>
        <dbReference type="Rhea" id="RHEA:10740"/>
        <dbReference type="ChEBI" id="CHEBI:15378"/>
        <dbReference type="ChEBI" id="CHEBI:17087"/>
        <dbReference type="ChEBI" id="CHEBI:35681"/>
        <dbReference type="ChEBI" id="CHEBI:57540"/>
        <dbReference type="ChEBI" id="CHEBI:57945"/>
        <dbReference type="EC" id="1.1.1.1"/>
    </reaction>
</comment>
<dbReference type="EMBL" id="CP136893">
    <property type="protein sequence ID" value="WOL05173.1"/>
    <property type="molecule type" value="Genomic_DNA"/>
</dbReference>
<evidence type="ECO:0000313" key="13">
    <source>
        <dbReference type="EMBL" id="WOL05173.1"/>
    </source>
</evidence>
<dbReference type="SUPFAM" id="SSF50129">
    <property type="entry name" value="GroES-like"/>
    <property type="match status" value="1"/>
</dbReference>
<comment type="subunit">
    <text evidence="4">Homodimer.</text>
</comment>
<name>A0AAQ3QDG6_9LILI</name>
<evidence type="ECO:0000256" key="7">
    <source>
        <dbReference type="ARBA" id="ARBA00022723"/>
    </source>
</evidence>
<evidence type="ECO:0000256" key="4">
    <source>
        <dbReference type="ARBA" id="ARBA00011738"/>
    </source>
</evidence>
<evidence type="ECO:0000313" key="14">
    <source>
        <dbReference type="Proteomes" id="UP001327560"/>
    </source>
</evidence>
<evidence type="ECO:0000256" key="2">
    <source>
        <dbReference type="ARBA" id="ARBA00004496"/>
    </source>
</evidence>
<dbReference type="GO" id="GO:0051903">
    <property type="term" value="F:S-(hydroxymethyl)glutathione dehydrogenase [NAD(P)+] activity"/>
    <property type="evidence" value="ECO:0007669"/>
    <property type="project" value="TreeGrafter"/>
</dbReference>